<evidence type="ECO:0008006" key="4">
    <source>
        <dbReference type="Google" id="ProtNLM"/>
    </source>
</evidence>
<dbReference type="EMBL" id="CP011125">
    <property type="protein sequence ID" value="AKF06820.1"/>
    <property type="molecule type" value="Genomic_DNA"/>
</dbReference>
<evidence type="ECO:0000256" key="1">
    <source>
        <dbReference type="SAM" id="SignalP"/>
    </source>
</evidence>
<evidence type="ECO:0000313" key="3">
    <source>
        <dbReference type="Proteomes" id="UP000034883"/>
    </source>
</evidence>
<accession>A0A0F6YIL2</accession>
<dbReference type="AlphaFoldDB" id="A0A0F6YIL2"/>
<reference evidence="2 3" key="1">
    <citation type="submission" date="2015-03" db="EMBL/GenBank/DDBJ databases">
        <title>Genome assembly of Sandaracinus amylolyticus DSM 53668.</title>
        <authorList>
            <person name="Sharma G."/>
            <person name="Subramanian S."/>
        </authorList>
    </citation>
    <scope>NUCLEOTIDE SEQUENCE [LARGE SCALE GENOMIC DNA]</scope>
    <source>
        <strain evidence="2 3">DSM 53668</strain>
    </source>
</reference>
<dbReference type="Proteomes" id="UP000034883">
    <property type="component" value="Chromosome"/>
</dbReference>
<dbReference type="KEGG" id="samy:DB32_003969"/>
<organism evidence="2 3">
    <name type="scientific">Sandaracinus amylolyticus</name>
    <dbReference type="NCBI Taxonomy" id="927083"/>
    <lineage>
        <taxon>Bacteria</taxon>
        <taxon>Pseudomonadati</taxon>
        <taxon>Myxococcota</taxon>
        <taxon>Polyangia</taxon>
        <taxon>Polyangiales</taxon>
        <taxon>Sandaracinaceae</taxon>
        <taxon>Sandaracinus</taxon>
    </lineage>
</organism>
<keyword evidence="1" id="KW-0732">Signal</keyword>
<feature type="signal peptide" evidence="1">
    <location>
        <begin position="1"/>
        <end position="17"/>
    </location>
</feature>
<name>A0A0F6YIL2_9BACT</name>
<gene>
    <name evidence="2" type="ORF">DB32_003969</name>
</gene>
<dbReference type="Gene3D" id="2.60.120.380">
    <property type="match status" value="1"/>
</dbReference>
<feature type="chain" id="PRO_5002512323" description="Peptidase C-terminal archaeal/bacterial domain-containing protein" evidence="1">
    <location>
        <begin position="18"/>
        <end position="176"/>
    </location>
</feature>
<dbReference type="STRING" id="927083.DB32_003969"/>
<keyword evidence="3" id="KW-1185">Reference proteome</keyword>
<sequence length="176" mass="18270">MLAAIVLVLAGCGTSTAAPDAGIAAPPRAAEFRSPRVDTMLESASRVIRTRGFTADGDATRGFLLEQATEVRSTSMRTGSCYVALGVGSSAMRELDLRVFDGDGAEVARDAEQGPIAALRFCPAQNGTYFVAVRASAGSGLYATRTFRGPTGIAFRVDDVLRAVAPAVAPTERDPG</sequence>
<protein>
    <recommendedName>
        <fullName evidence="4">Peptidase C-terminal archaeal/bacterial domain-containing protein</fullName>
    </recommendedName>
</protein>
<evidence type="ECO:0000313" key="2">
    <source>
        <dbReference type="EMBL" id="AKF06820.1"/>
    </source>
</evidence>
<proteinExistence type="predicted"/>